<gene>
    <name evidence="2" type="ORF">SAMN02910417_01813</name>
</gene>
<dbReference type="AlphaFoldDB" id="A0A1G6BVG5"/>
<dbReference type="Pfam" id="PF07085">
    <property type="entry name" value="DRTGG"/>
    <property type="match status" value="1"/>
</dbReference>
<evidence type="ECO:0000313" key="2">
    <source>
        <dbReference type="EMBL" id="SDB24590.1"/>
    </source>
</evidence>
<evidence type="ECO:0000259" key="1">
    <source>
        <dbReference type="Pfam" id="PF07085"/>
    </source>
</evidence>
<reference evidence="2 3" key="1">
    <citation type="submission" date="2016-10" db="EMBL/GenBank/DDBJ databases">
        <authorList>
            <person name="de Groot N.N."/>
        </authorList>
    </citation>
    <scope>NUCLEOTIDE SEQUENCE [LARGE SCALE GENOMIC DNA]</scope>
    <source>
        <strain evidence="2 3">DSM 3217</strain>
    </source>
</reference>
<evidence type="ECO:0000313" key="3">
    <source>
        <dbReference type="Proteomes" id="UP000199228"/>
    </source>
</evidence>
<dbReference type="EMBL" id="FMXR01000013">
    <property type="protein sequence ID" value="SDB24590.1"/>
    <property type="molecule type" value="Genomic_DNA"/>
</dbReference>
<dbReference type="RefSeq" id="WP_090174046.1">
    <property type="nucleotide sequence ID" value="NZ_FMXR01000013.1"/>
</dbReference>
<organism evidence="2 3">
    <name type="scientific">Eubacterium oxidoreducens</name>
    <dbReference type="NCBI Taxonomy" id="1732"/>
    <lineage>
        <taxon>Bacteria</taxon>
        <taxon>Bacillati</taxon>
        <taxon>Bacillota</taxon>
        <taxon>Clostridia</taxon>
        <taxon>Eubacteriales</taxon>
        <taxon>Eubacteriaceae</taxon>
        <taxon>Eubacterium</taxon>
    </lineage>
</organism>
<feature type="domain" description="DRTGG" evidence="1">
    <location>
        <begin position="50"/>
        <end position="105"/>
    </location>
</feature>
<dbReference type="InterPro" id="IPR010766">
    <property type="entry name" value="DRTGG"/>
</dbReference>
<name>A0A1G6BVG5_EUBOX</name>
<dbReference type="OrthoDB" id="9800356at2"/>
<proteinExistence type="predicted"/>
<dbReference type="InterPro" id="IPR028979">
    <property type="entry name" value="Ser_kin/Pase_Hpr-like_N_sf"/>
</dbReference>
<dbReference type="SUPFAM" id="SSF75138">
    <property type="entry name" value="HprK N-terminal domain-like"/>
    <property type="match status" value="1"/>
</dbReference>
<dbReference type="Gene3D" id="3.40.1390.20">
    <property type="entry name" value="HprK N-terminal domain-like"/>
    <property type="match status" value="1"/>
</dbReference>
<keyword evidence="3" id="KW-1185">Reference proteome</keyword>
<dbReference type="Proteomes" id="UP000199228">
    <property type="component" value="Unassembled WGS sequence"/>
</dbReference>
<protein>
    <submittedName>
        <fullName evidence="2">DRTGG domain-containing protein</fullName>
    </submittedName>
</protein>
<dbReference type="STRING" id="1732.SAMN02910417_01813"/>
<sequence length="112" mass="12546">MTIDEIAALEEFEYVTKPVDKQMEVSKVYCCDLLSVAMRDVPQRGVWCTIMNNNNTLAVAALTECACIILCEGIQPTKEVIETAKEQEICLMKTRQPIFEAALEVHNKIHGA</sequence>
<accession>A0A1G6BVG5</accession>